<feature type="region of interest" description="Disordered" evidence="1">
    <location>
        <begin position="106"/>
        <end position="161"/>
    </location>
</feature>
<evidence type="ECO:0000256" key="1">
    <source>
        <dbReference type="SAM" id="MobiDB-lite"/>
    </source>
</evidence>
<protein>
    <submittedName>
        <fullName evidence="2">Uncharacterized protein</fullName>
    </submittedName>
</protein>
<reference evidence="2 3" key="1">
    <citation type="submission" date="2016-04" db="EMBL/GenBank/DDBJ databases">
        <title>A degradative enzymes factory behind the ericoid mycorrhizal symbiosis.</title>
        <authorList>
            <consortium name="DOE Joint Genome Institute"/>
            <person name="Martino E."/>
            <person name="Morin E."/>
            <person name="Grelet G."/>
            <person name="Kuo A."/>
            <person name="Kohler A."/>
            <person name="Daghino S."/>
            <person name="Barry K."/>
            <person name="Choi C."/>
            <person name="Cichocki N."/>
            <person name="Clum A."/>
            <person name="Copeland A."/>
            <person name="Hainaut M."/>
            <person name="Haridas S."/>
            <person name="Labutti K."/>
            <person name="Lindquist E."/>
            <person name="Lipzen A."/>
            <person name="Khouja H.-R."/>
            <person name="Murat C."/>
            <person name="Ohm R."/>
            <person name="Olson A."/>
            <person name="Spatafora J."/>
            <person name="Veneault-Fourrey C."/>
            <person name="Henrissat B."/>
            <person name="Grigoriev I."/>
            <person name="Martin F."/>
            <person name="Perotto S."/>
        </authorList>
    </citation>
    <scope>NUCLEOTIDE SEQUENCE [LARGE SCALE GENOMIC DNA]</scope>
    <source>
        <strain evidence="2 3">E</strain>
    </source>
</reference>
<gene>
    <name evidence="2" type="ORF">K444DRAFT_669370</name>
</gene>
<feature type="compositionally biased region" description="Basic residues" evidence="1">
    <location>
        <begin position="1"/>
        <end position="22"/>
    </location>
</feature>
<dbReference type="AlphaFoldDB" id="A0A2J6SLH5"/>
<organism evidence="2 3">
    <name type="scientific">Hyaloscypha bicolor E</name>
    <dbReference type="NCBI Taxonomy" id="1095630"/>
    <lineage>
        <taxon>Eukaryota</taxon>
        <taxon>Fungi</taxon>
        <taxon>Dikarya</taxon>
        <taxon>Ascomycota</taxon>
        <taxon>Pezizomycotina</taxon>
        <taxon>Leotiomycetes</taxon>
        <taxon>Helotiales</taxon>
        <taxon>Hyaloscyphaceae</taxon>
        <taxon>Hyaloscypha</taxon>
        <taxon>Hyaloscypha bicolor</taxon>
    </lineage>
</organism>
<feature type="compositionally biased region" description="Basic and acidic residues" evidence="1">
    <location>
        <begin position="64"/>
        <end position="77"/>
    </location>
</feature>
<accession>A0A2J6SLH5</accession>
<feature type="compositionally biased region" description="Polar residues" evidence="1">
    <location>
        <begin position="651"/>
        <end position="662"/>
    </location>
</feature>
<feature type="compositionally biased region" description="Basic and acidic residues" evidence="1">
    <location>
        <begin position="136"/>
        <end position="160"/>
    </location>
</feature>
<keyword evidence="3" id="KW-1185">Reference proteome</keyword>
<sequence length="1213" mass="134070">MARRSLLFSKKRSSKAAIGKKRKADEEQQQPCSTKRVRNVRLPDEEEEVGDFIVVDTGTLFEPEHSRQHFSLDKENDSIPTPRTPETPLPSIEVIDEEGEVVVKATPEISSPDSVEAHRARELPLRLPSTPSEASEDSRCRERSLDQPEDHIPSGSKHDPIVLSPLLTIDKESPRSPIVGPPSDEIDSSISTPLETVFGHDAQVPCVSEDTQTDYQSLNLPPAPQEHSPLDVPVIQPSCPSAFGMTAPSNTQHNERLPIKISAPGRFGDAPRGVLVTRGDQCPSKFVVSGITSDSEADQRVSNLSECEARSGITWFETVTESRTDNSLELSASERFRPAEVGTTIEGGQGISTVLQAASEPTCRDSSKTIGAMDPPSQPSLSEEPERPIQSSGTCEIVLRGGPEATQDILPEQTATDQQTSLSEDEIVARILPLPAQYPTTSSEITSFSGWNLLNSAIKKGADDWETTFSRPVNAVSSGVSFQLTSHSNPKALESSTRSSPPTLRFTADNRAESALTTVEVQQLIQTFVRGAFAILPKGKTYPAGIILWQSLQKFHRWYIKEEELKAESKPRSSATTTMKFELLDVHWQPENVFYLPSKATGDEFRELKQCIWDLFWVSSNLRGAENPKQFRILITRAADMVDGAKLGHLTTASSPTSTELSSPFGGQPSSHSTFGNMAKNVQELDPSNTHHRHRVPVSRPPSLTGDSSQVTLEVEGAKTPQFLRDFLQKNRHYSETSQPPPMQSSPTRPESNGKSAVQTELLHPPLVRPECNMTAAFQPHPSSRTPITPGPANNLQPRPNLPPPRSFGDAKPASSGSQPESLSFQDARFTRTAQVPSPHPSPVMADTWQTEILTPQPAVADSSYAANTARPMFSAQPQKDSIAPPAILPSAQHARTHNTAQPAPNVPIAPRPIQDKGKEAQTETSPATSQTSRTPREKKRFRDKAMQMISGRNNIELDADETTGGRKRTYPEIIGVIIDKNSEMGLVVITERGYTVSQVNTGQDVDFDQYTELTLREGQACVIHGSSTVFYYKQRSRALQQNRQSPPRRPLPSQAPQTIRNQLHDPSVLAPPRQAVPTSEESQQERTDLQPSTAEIKIRVQRDRHGRFTGPHEFEVFTLTVNLQGFFWWFSKRTGRGGELGPERLRIILKDAMPAAKTFDVYRGHFEAGFEEKFRRMKENILVECERTKAFMPELKEFSVLVVDPTWKGELD</sequence>
<dbReference type="InParanoid" id="A0A2J6SLH5"/>
<proteinExistence type="predicted"/>
<feature type="region of interest" description="Disordered" evidence="1">
    <location>
        <begin position="64"/>
        <end position="92"/>
    </location>
</feature>
<feature type="region of interest" description="Disordered" evidence="1">
    <location>
        <begin position="687"/>
        <end position="720"/>
    </location>
</feature>
<feature type="region of interest" description="Disordered" evidence="1">
    <location>
        <begin position="777"/>
        <end position="824"/>
    </location>
</feature>
<dbReference type="GeneID" id="36595596"/>
<feature type="region of interest" description="Disordered" evidence="1">
    <location>
        <begin position="897"/>
        <end position="943"/>
    </location>
</feature>
<feature type="compositionally biased region" description="Low complexity" evidence="1">
    <location>
        <begin position="1040"/>
        <end position="1057"/>
    </location>
</feature>
<feature type="region of interest" description="Disordered" evidence="1">
    <location>
        <begin position="734"/>
        <end position="758"/>
    </location>
</feature>
<feature type="compositionally biased region" description="Polar residues" evidence="1">
    <location>
        <begin position="815"/>
        <end position="824"/>
    </location>
</feature>
<feature type="region of interest" description="Disordered" evidence="1">
    <location>
        <begin position="1064"/>
        <end position="1098"/>
    </location>
</feature>
<feature type="compositionally biased region" description="Basic and acidic residues" evidence="1">
    <location>
        <begin position="115"/>
        <end position="124"/>
    </location>
</feature>
<feature type="region of interest" description="Disordered" evidence="1">
    <location>
        <begin position="1038"/>
        <end position="1057"/>
    </location>
</feature>
<feature type="region of interest" description="Disordered" evidence="1">
    <location>
        <begin position="1"/>
        <end position="43"/>
    </location>
</feature>
<dbReference type="EMBL" id="KZ613912">
    <property type="protein sequence ID" value="PMD51621.1"/>
    <property type="molecule type" value="Genomic_DNA"/>
</dbReference>
<feature type="compositionally biased region" description="Polar residues" evidence="1">
    <location>
        <begin position="923"/>
        <end position="934"/>
    </location>
</feature>
<dbReference type="OrthoDB" id="3437747at2759"/>
<evidence type="ECO:0000313" key="3">
    <source>
        <dbReference type="Proteomes" id="UP000235371"/>
    </source>
</evidence>
<name>A0A2J6SLH5_9HELO</name>
<dbReference type="Proteomes" id="UP000235371">
    <property type="component" value="Unassembled WGS sequence"/>
</dbReference>
<feature type="region of interest" description="Disordered" evidence="1">
    <location>
        <begin position="650"/>
        <end position="672"/>
    </location>
</feature>
<feature type="region of interest" description="Disordered" evidence="1">
    <location>
        <begin position="364"/>
        <end position="391"/>
    </location>
</feature>
<dbReference type="RefSeq" id="XP_024728525.1">
    <property type="nucleotide sequence ID" value="XM_024887520.1"/>
</dbReference>
<evidence type="ECO:0000313" key="2">
    <source>
        <dbReference type="EMBL" id="PMD51621.1"/>
    </source>
</evidence>